<evidence type="ECO:0000313" key="1">
    <source>
        <dbReference type="EMBL" id="KAJ7306152.1"/>
    </source>
</evidence>
<protein>
    <submittedName>
        <fullName evidence="1">Uncharacterized protein</fullName>
    </submittedName>
</protein>
<accession>A0AAD6Z4D9</accession>
<keyword evidence="2" id="KW-1185">Reference proteome</keyword>
<evidence type="ECO:0000313" key="2">
    <source>
        <dbReference type="Proteomes" id="UP001218218"/>
    </source>
</evidence>
<reference evidence="1" key="1">
    <citation type="submission" date="2023-03" db="EMBL/GenBank/DDBJ databases">
        <title>Massive genome expansion in bonnet fungi (Mycena s.s.) driven by repeated elements and novel gene families across ecological guilds.</title>
        <authorList>
            <consortium name="Lawrence Berkeley National Laboratory"/>
            <person name="Harder C.B."/>
            <person name="Miyauchi S."/>
            <person name="Viragh M."/>
            <person name="Kuo A."/>
            <person name="Thoen E."/>
            <person name="Andreopoulos B."/>
            <person name="Lu D."/>
            <person name="Skrede I."/>
            <person name="Drula E."/>
            <person name="Henrissat B."/>
            <person name="Morin E."/>
            <person name="Kohler A."/>
            <person name="Barry K."/>
            <person name="LaButti K."/>
            <person name="Morin E."/>
            <person name="Salamov A."/>
            <person name="Lipzen A."/>
            <person name="Mereny Z."/>
            <person name="Hegedus B."/>
            <person name="Baldrian P."/>
            <person name="Stursova M."/>
            <person name="Weitz H."/>
            <person name="Taylor A."/>
            <person name="Grigoriev I.V."/>
            <person name="Nagy L.G."/>
            <person name="Martin F."/>
            <person name="Kauserud H."/>
        </authorList>
    </citation>
    <scope>NUCLEOTIDE SEQUENCE</scope>
    <source>
        <strain evidence="1">CBHHK002</strain>
    </source>
</reference>
<dbReference type="AlphaFoldDB" id="A0AAD6Z4D9"/>
<sequence>MKVVVYNVEHPWDTGFPFWAVTSSQLELEVPRTQLAAALHEAAWAGKGLIGQRKYINMTGNPWKQAFVIRTMRQQQLQPVQKELHVRQLLSLVAGLNENLDTSPRKFN</sequence>
<proteinExistence type="predicted"/>
<name>A0AAD6Z4D9_9AGAR</name>
<comment type="caution">
    <text evidence="1">The sequence shown here is derived from an EMBL/GenBank/DDBJ whole genome shotgun (WGS) entry which is preliminary data.</text>
</comment>
<organism evidence="1 2">
    <name type="scientific">Mycena albidolilacea</name>
    <dbReference type="NCBI Taxonomy" id="1033008"/>
    <lineage>
        <taxon>Eukaryota</taxon>
        <taxon>Fungi</taxon>
        <taxon>Dikarya</taxon>
        <taxon>Basidiomycota</taxon>
        <taxon>Agaricomycotina</taxon>
        <taxon>Agaricomycetes</taxon>
        <taxon>Agaricomycetidae</taxon>
        <taxon>Agaricales</taxon>
        <taxon>Marasmiineae</taxon>
        <taxon>Mycenaceae</taxon>
        <taxon>Mycena</taxon>
    </lineage>
</organism>
<gene>
    <name evidence="1" type="ORF">DFH08DRAFT_976085</name>
</gene>
<dbReference type="EMBL" id="JARIHO010000094">
    <property type="protein sequence ID" value="KAJ7306152.1"/>
    <property type="molecule type" value="Genomic_DNA"/>
</dbReference>
<dbReference type="Proteomes" id="UP001218218">
    <property type="component" value="Unassembled WGS sequence"/>
</dbReference>